<dbReference type="GO" id="GO:0019843">
    <property type="term" value="F:rRNA binding"/>
    <property type="evidence" value="ECO:0007669"/>
    <property type="project" value="UniProtKB-UniRule"/>
</dbReference>
<sequence length="125" mass="14585">MVRARSKATTAARKKRTRKLTKGFRLGRHNLYRQARVTLIRARKFAFRDRKAKKRLFRRMWIVRINAACRMRGMRYSEFIHGLQLANVALDRKSLSETAIHDPATFDKLVEIARAHLPKPTAAAK</sequence>
<evidence type="ECO:0000313" key="10">
    <source>
        <dbReference type="Proteomes" id="UP000503447"/>
    </source>
</evidence>
<keyword evidence="10" id="KW-1185">Reference proteome</keyword>
<evidence type="ECO:0000256" key="5">
    <source>
        <dbReference type="ARBA" id="ARBA00023274"/>
    </source>
</evidence>
<evidence type="ECO:0000313" key="9">
    <source>
        <dbReference type="EMBL" id="QJW99612.1"/>
    </source>
</evidence>
<evidence type="ECO:0000256" key="1">
    <source>
        <dbReference type="ARBA" id="ARBA00007698"/>
    </source>
</evidence>
<dbReference type="PANTHER" id="PTHR10986">
    <property type="entry name" value="39S RIBOSOMAL PROTEIN L20"/>
    <property type="match status" value="1"/>
</dbReference>
<keyword evidence="2 7" id="KW-0699">rRNA-binding</keyword>
<dbReference type="Gene3D" id="6.10.160.10">
    <property type="match status" value="1"/>
</dbReference>
<evidence type="ECO:0000256" key="7">
    <source>
        <dbReference type="HAMAP-Rule" id="MF_00382"/>
    </source>
</evidence>
<evidence type="ECO:0000256" key="8">
    <source>
        <dbReference type="RuleBase" id="RU000560"/>
    </source>
</evidence>
<comment type="function">
    <text evidence="7 8">Binds directly to 23S ribosomal RNA and is necessary for the in vitro assembly process of the 50S ribosomal subunit. It is not involved in the protein synthesizing functions of that subunit.</text>
</comment>
<dbReference type="GO" id="GO:0003735">
    <property type="term" value="F:structural constituent of ribosome"/>
    <property type="evidence" value="ECO:0007669"/>
    <property type="project" value="InterPro"/>
</dbReference>
<dbReference type="InterPro" id="IPR035566">
    <property type="entry name" value="Ribosomal_protein_bL20_C"/>
</dbReference>
<gene>
    <name evidence="7" type="primary">rplT</name>
    <name evidence="9" type="ORF">FTUN_7226</name>
</gene>
<dbReference type="GO" id="GO:1990904">
    <property type="term" value="C:ribonucleoprotein complex"/>
    <property type="evidence" value="ECO:0007669"/>
    <property type="project" value="UniProtKB-KW"/>
</dbReference>
<dbReference type="SUPFAM" id="SSF74731">
    <property type="entry name" value="Ribosomal protein L20"/>
    <property type="match status" value="1"/>
</dbReference>
<organism evidence="9 10">
    <name type="scientific">Frigoriglobus tundricola</name>
    <dbReference type="NCBI Taxonomy" id="2774151"/>
    <lineage>
        <taxon>Bacteria</taxon>
        <taxon>Pseudomonadati</taxon>
        <taxon>Planctomycetota</taxon>
        <taxon>Planctomycetia</taxon>
        <taxon>Gemmatales</taxon>
        <taxon>Gemmataceae</taxon>
        <taxon>Frigoriglobus</taxon>
    </lineage>
</organism>
<dbReference type="FunFam" id="1.10.1900.20:FF:000001">
    <property type="entry name" value="50S ribosomal protein L20"/>
    <property type="match status" value="1"/>
</dbReference>
<dbReference type="GO" id="GO:0006412">
    <property type="term" value="P:translation"/>
    <property type="evidence" value="ECO:0007669"/>
    <property type="project" value="InterPro"/>
</dbReference>
<dbReference type="Proteomes" id="UP000503447">
    <property type="component" value="Chromosome"/>
</dbReference>
<evidence type="ECO:0000256" key="6">
    <source>
        <dbReference type="ARBA" id="ARBA00035172"/>
    </source>
</evidence>
<evidence type="ECO:0000256" key="4">
    <source>
        <dbReference type="ARBA" id="ARBA00022980"/>
    </source>
</evidence>
<evidence type="ECO:0000256" key="3">
    <source>
        <dbReference type="ARBA" id="ARBA00022884"/>
    </source>
</evidence>
<evidence type="ECO:0000256" key="2">
    <source>
        <dbReference type="ARBA" id="ARBA00022730"/>
    </source>
</evidence>
<dbReference type="GO" id="GO:0000027">
    <property type="term" value="P:ribosomal large subunit assembly"/>
    <property type="evidence" value="ECO:0007669"/>
    <property type="project" value="UniProtKB-UniRule"/>
</dbReference>
<dbReference type="EMBL" id="CP053452">
    <property type="protein sequence ID" value="QJW99612.1"/>
    <property type="molecule type" value="Genomic_DNA"/>
</dbReference>
<accession>A0A6M5Z329</accession>
<dbReference type="PRINTS" id="PR00062">
    <property type="entry name" value="RIBOSOMALL20"/>
</dbReference>
<reference evidence="10" key="1">
    <citation type="submission" date="2020-05" db="EMBL/GenBank/DDBJ databases">
        <title>Frigoriglobus tundricola gen. nov., sp. nov., a psychrotolerant cellulolytic planctomycete of the family Gemmataceae with two divergent copies of 16S rRNA gene.</title>
        <authorList>
            <person name="Kulichevskaya I.S."/>
            <person name="Ivanova A.A."/>
            <person name="Naumoff D.G."/>
            <person name="Beletsky A.V."/>
            <person name="Rijpstra W.I.C."/>
            <person name="Sinninghe Damste J.S."/>
            <person name="Mardanov A.V."/>
            <person name="Ravin N.V."/>
            <person name="Dedysh S.N."/>
        </authorList>
    </citation>
    <scope>NUCLEOTIDE SEQUENCE [LARGE SCALE GENOMIC DNA]</scope>
    <source>
        <strain evidence="10">PL17</strain>
    </source>
</reference>
<dbReference type="InterPro" id="IPR049946">
    <property type="entry name" value="RIBOSOMAL_L20_CS"/>
</dbReference>
<dbReference type="Gene3D" id="1.10.1900.20">
    <property type="entry name" value="Ribosomal protein L20"/>
    <property type="match status" value="1"/>
</dbReference>
<dbReference type="CDD" id="cd07026">
    <property type="entry name" value="Ribosomal_L20"/>
    <property type="match status" value="1"/>
</dbReference>
<keyword evidence="5 7" id="KW-0687">Ribonucleoprotein</keyword>
<keyword evidence="3 7" id="KW-0694">RNA-binding</keyword>
<dbReference type="NCBIfam" id="TIGR01032">
    <property type="entry name" value="rplT_bact"/>
    <property type="match status" value="1"/>
</dbReference>
<name>A0A6M5Z329_9BACT</name>
<dbReference type="RefSeq" id="WP_171474549.1">
    <property type="nucleotide sequence ID" value="NZ_CP053452.2"/>
</dbReference>
<keyword evidence="4 7" id="KW-0689">Ribosomal protein</keyword>
<dbReference type="InterPro" id="IPR005813">
    <property type="entry name" value="Ribosomal_bL20"/>
</dbReference>
<comment type="similarity">
    <text evidence="1 7 8">Belongs to the bacterial ribosomal protein bL20 family.</text>
</comment>
<dbReference type="PROSITE" id="PS00937">
    <property type="entry name" value="RIBOSOMAL_L20"/>
    <property type="match status" value="1"/>
</dbReference>
<dbReference type="Pfam" id="PF00453">
    <property type="entry name" value="Ribosomal_L20"/>
    <property type="match status" value="1"/>
</dbReference>
<proteinExistence type="inferred from homology"/>
<dbReference type="HAMAP" id="MF_00382">
    <property type="entry name" value="Ribosomal_bL20"/>
    <property type="match status" value="1"/>
</dbReference>
<dbReference type="KEGG" id="ftj:FTUN_7226"/>
<protein>
    <recommendedName>
        <fullName evidence="6 7">Large ribosomal subunit protein bL20</fullName>
    </recommendedName>
</protein>
<dbReference type="AlphaFoldDB" id="A0A6M5Z329"/>
<dbReference type="GO" id="GO:0005840">
    <property type="term" value="C:ribosome"/>
    <property type="evidence" value="ECO:0007669"/>
    <property type="project" value="UniProtKB-KW"/>
</dbReference>